<dbReference type="PATRIC" id="fig|999418.3.peg.4541"/>
<proteinExistence type="predicted"/>
<evidence type="ECO:0000313" key="3">
    <source>
        <dbReference type="Proteomes" id="UP000006330"/>
    </source>
</evidence>
<sequence length="139" mass="15808">MSIEKLPRGLRNNNPGNIRNNDNVNWLGEVDATNKKDFTFEEFKDRASGYRALLKLLRNYHKLHGCRTIADYIRRWAPEHENNTSGYIIRVSREMQVPTTFVPDPDEKSIMCAMAAAISLVENGVPAIMSEVEAGWDAL</sequence>
<dbReference type="RefSeq" id="WP_007657987.1">
    <property type="nucleotide sequence ID" value="NZ_JH976475.1"/>
</dbReference>
<name>K5ZDF8_9BACT</name>
<comment type="caution">
    <text evidence="2">The sequence shown here is derived from an EMBL/GenBank/DDBJ whole genome shotgun (WGS) entry which is preliminary data.</text>
</comment>
<reference evidence="2 3" key="1">
    <citation type="submission" date="2012-02" db="EMBL/GenBank/DDBJ databases">
        <title>The Genome Sequence of Parabacteroides goldsteinii CL02T12C30.</title>
        <authorList>
            <consortium name="The Broad Institute Genome Sequencing Platform"/>
            <person name="Earl A."/>
            <person name="Ward D."/>
            <person name="Feldgarden M."/>
            <person name="Gevers D."/>
            <person name="Zitomersky N.L."/>
            <person name="Coyne M.J."/>
            <person name="Comstock L.E."/>
            <person name="Young S.K."/>
            <person name="Zeng Q."/>
            <person name="Gargeya S."/>
            <person name="Fitzgerald M."/>
            <person name="Haas B."/>
            <person name="Abouelleil A."/>
            <person name="Alvarado L."/>
            <person name="Arachchi H.M."/>
            <person name="Berlin A."/>
            <person name="Chapman S.B."/>
            <person name="Gearin G."/>
            <person name="Goldberg J."/>
            <person name="Griggs A."/>
            <person name="Gujja S."/>
            <person name="Hansen M."/>
            <person name="Heiman D."/>
            <person name="Howarth C."/>
            <person name="Larimer J."/>
            <person name="Lui A."/>
            <person name="MacDonald P.J.P."/>
            <person name="McCowen C."/>
            <person name="Montmayeur A."/>
            <person name="Murphy C."/>
            <person name="Neiman D."/>
            <person name="Pearson M."/>
            <person name="Priest M."/>
            <person name="Roberts A."/>
            <person name="Saif S."/>
            <person name="Shea T."/>
            <person name="Sisk P."/>
            <person name="Stolte C."/>
            <person name="Sykes S."/>
            <person name="Wortman J."/>
            <person name="Nusbaum C."/>
            <person name="Birren B."/>
        </authorList>
    </citation>
    <scope>NUCLEOTIDE SEQUENCE [LARGE SCALE GENOMIC DNA]</scope>
    <source>
        <strain evidence="2 3">CL02T12C30</strain>
    </source>
</reference>
<evidence type="ECO:0000256" key="1">
    <source>
        <dbReference type="SAM" id="MobiDB-lite"/>
    </source>
</evidence>
<feature type="region of interest" description="Disordered" evidence="1">
    <location>
        <begin position="1"/>
        <end position="21"/>
    </location>
</feature>
<protein>
    <recommendedName>
        <fullName evidence="4">Structural protein P5</fullName>
    </recommendedName>
</protein>
<evidence type="ECO:0000313" key="2">
    <source>
        <dbReference type="EMBL" id="EKN09441.1"/>
    </source>
</evidence>
<evidence type="ECO:0008006" key="4">
    <source>
        <dbReference type="Google" id="ProtNLM"/>
    </source>
</evidence>
<accession>K5ZDF8</accession>
<dbReference type="HOGENOM" id="CLU_123271_0_0_10"/>
<dbReference type="EMBL" id="AGZO01000031">
    <property type="protein sequence ID" value="EKN09441.1"/>
    <property type="molecule type" value="Genomic_DNA"/>
</dbReference>
<dbReference type="AlphaFoldDB" id="K5ZDF8"/>
<dbReference type="Proteomes" id="UP000006330">
    <property type="component" value="Unassembled WGS sequence"/>
</dbReference>
<feature type="compositionally biased region" description="Low complexity" evidence="1">
    <location>
        <begin position="12"/>
        <end position="21"/>
    </location>
</feature>
<dbReference type="OrthoDB" id="1118459at2"/>
<gene>
    <name evidence="2" type="ORF">HMPREF1076_04470</name>
</gene>
<organism evidence="2 3">
    <name type="scientific">Parabacteroides goldsteinii CL02T12C30</name>
    <dbReference type="NCBI Taxonomy" id="999418"/>
    <lineage>
        <taxon>Bacteria</taxon>
        <taxon>Pseudomonadati</taxon>
        <taxon>Bacteroidota</taxon>
        <taxon>Bacteroidia</taxon>
        <taxon>Bacteroidales</taxon>
        <taxon>Tannerellaceae</taxon>
        <taxon>Parabacteroides</taxon>
    </lineage>
</organism>